<dbReference type="EMBL" id="QLSX01000026">
    <property type="protein sequence ID" value="RAR56521.1"/>
    <property type="molecule type" value="Genomic_DNA"/>
</dbReference>
<evidence type="ECO:0000313" key="2">
    <source>
        <dbReference type="EMBL" id="RAR56521.1"/>
    </source>
</evidence>
<evidence type="ECO:0000313" key="3">
    <source>
        <dbReference type="Proteomes" id="UP000249700"/>
    </source>
</evidence>
<name>A0A328XCM8_9GAMM</name>
<dbReference type="AlphaFoldDB" id="A0A328XCM8"/>
<evidence type="ECO:0000256" key="1">
    <source>
        <dbReference type="SAM" id="MobiDB-lite"/>
    </source>
</evidence>
<dbReference type="Proteomes" id="UP000249700">
    <property type="component" value="Unassembled WGS sequence"/>
</dbReference>
<feature type="compositionally biased region" description="Acidic residues" evidence="1">
    <location>
        <begin position="52"/>
        <end position="78"/>
    </location>
</feature>
<sequence length="78" mass="8391">MIQEDNIMNVKLTDKLKDKLGIMLLVAMMAVAITGCEEEGPAEQAGEKIDNAMEDTGDAIEEAGDNVEEAADEAQSDY</sequence>
<organism evidence="2 3">
    <name type="scientific">Onishia taeanensis</name>
    <dbReference type="NCBI Taxonomy" id="284577"/>
    <lineage>
        <taxon>Bacteria</taxon>
        <taxon>Pseudomonadati</taxon>
        <taxon>Pseudomonadota</taxon>
        <taxon>Gammaproteobacteria</taxon>
        <taxon>Oceanospirillales</taxon>
        <taxon>Halomonadaceae</taxon>
        <taxon>Onishia</taxon>
    </lineage>
</organism>
<protein>
    <submittedName>
        <fullName evidence="2">Uncharacterized protein</fullName>
    </submittedName>
</protein>
<feature type="region of interest" description="Disordered" evidence="1">
    <location>
        <begin position="39"/>
        <end position="78"/>
    </location>
</feature>
<gene>
    <name evidence="2" type="ORF">BCL93_1261</name>
</gene>
<proteinExistence type="predicted"/>
<accession>A0A328XCM8</accession>
<comment type="caution">
    <text evidence="2">The sequence shown here is derived from an EMBL/GenBank/DDBJ whole genome shotgun (WGS) entry which is preliminary data.</text>
</comment>
<reference evidence="2 3" key="1">
    <citation type="submission" date="2018-06" db="EMBL/GenBank/DDBJ databases">
        <title>Comparative analysis of microorganisms from saline springs in Andes Mountain Range, Colombia.</title>
        <authorList>
            <person name="Rubin E."/>
        </authorList>
    </citation>
    <scope>NUCLEOTIDE SEQUENCE [LARGE SCALE GENOMIC DNA]</scope>
    <source>
        <strain evidence="2 3">USBA-857</strain>
    </source>
</reference>